<feature type="transmembrane region" description="Helical" evidence="7">
    <location>
        <begin position="12"/>
        <end position="32"/>
    </location>
</feature>
<dbReference type="InterPro" id="IPR042193">
    <property type="entry name" value="FHIPEP_3"/>
</dbReference>
<evidence type="ECO:0000256" key="4">
    <source>
        <dbReference type="ARBA" id="ARBA00022692"/>
    </source>
</evidence>
<dbReference type="OrthoDB" id="9759185at2"/>
<comment type="similarity">
    <text evidence="2">Belongs to the FHIPEP (flagella/HR/invasion proteins export pore) family.</text>
</comment>
<dbReference type="GO" id="GO:0005886">
    <property type="term" value="C:plasma membrane"/>
    <property type="evidence" value="ECO:0007669"/>
    <property type="project" value="UniProtKB-SubCell"/>
</dbReference>
<sequence length="696" mass="76073">MFPSLIKHLNSKLAIPIVLLMILAMVILPLPAILLDGFFTFNIMLAIVVLLVSSTVKKVLDFSVFPALLLVATLLRLTLNVASTRVVLLEGHNGGDAAGKVIQSFGEVVIGGSYVVGIVVFIILMIINFVVITKGGERISEVSARFTLDALPGKQMAIDADLNSGNLDQEQARIRRKEVADEAEFYGAMDGASKFVRGDAIAGLMILFINLIGGVLIGIFEHHLSVGESFQTYALLTIGDGLVAQIPSLLLATSAAIIVTRITDNDNDIAQTIHQQVLASPIVLYMAAGVMFVIGSVPNMPHLAFYSFSCTIAFVAWKQSKDQKEQDNPKIDSDLPIEVIQPREQPLDWNIIPRVDAVALRLGFKLVPLVTKKEQNSLLKSIRGCRKTLSEKIGFVVPEVVIRDDLSLKPAEYVICVDGDEVDRGEVYPDNLMAVGPNITSQSLDGTIGVDPAYRLPALWINKEDKTKAINLGFQVIEIHDVIATHVSKVFAEQLDAIFNYDDVKALNERLALEHPELAESLSNVITPNLQMMVIRHLLSEQVPIINVRTIANTLIESGDKIKDPVLLASNIRVALKRTIMNLISPQSKLINVFTISQEAEQEVKATITLAQQNDPNISLDSIALAPELLQQFQNRMPSVLQTMQTQGMAPVLLVTPMARPIMSKLAKAFASGLIVLSFNEIPNDYQINPLGQIGQ</sequence>
<dbReference type="PANTHER" id="PTHR30161:SF1">
    <property type="entry name" value="FLAGELLAR BIOSYNTHESIS PROTEIN FLHA-RELATED"/>
    <property type="match status" value="1"/>
</dbReference>
<evidence type="ECO:0000256" key="3">
    <source>
        <dbReference type="ARBA" id="ARBA00022475"/>
    </source>
</evidence>
<dbReference type="Proteomes" id="UP000319828">
    <property type="component" value="Unassembled WGS sequence"/>
</dbReference>
<accession>A0A557P4X2</accession>
<feature type="transmembrane region" description="Helical" evidence="7">
    <location>
        <begin position="38"/>
        <end position="56"/>
    </location>
</feature>
<keyword evidence="6 7" id="KW-0472">Membrane</keyword>
<evidence type="ECO:0000256" key="1">
    <source>
        <dbReference type="ARBA" id="ARBA00004651"/>
    </source>
</evidence>
<dbReference type="EMBL" id="VMKJ01000023">
    <property type="protein sequence ID" value="TVO35723.1"/>
    <property type="molecule type" value="Genomic_DNA"/>
</dbReference>
<name>A0A557P4X2_9VIBR</name>
<dbReference type="Gene3D" id="3.40.30.60">
    <property type="entry name" value="FHIPEP family, domain 1"/>
    <property type="match status" value="1"/>
</dbReference>
<dbReference type="Gene3D" id="3.40.50.12790">
    <property type="entry name" value="FHIPEP family, domain 4"/>
    <property type="match status" value="1"/>
</dbReference>
<keyword evidence="8" id="KW-0966">Cell projection</keyword>
<feature type="transmembrane region" description="Helical" evidence="7">
    <location>
        <begin position="108"/>
        <end position="131"/>
    </location>
</feature>
<organism evidence="8 9">
    <name type="scientific">Vibrio algivorus</name>
    <dbReference type="NCBI Taxonomy" id="1667024"/>
    <lineage>
        <taxon>Bacteria</taxon>
        <taxon>Pseudomonadati</taxon>
        <taxon>Pseudomonadota</taxon>
        <taxon>Gammaproteobacteria</taxon>
        <taxon>Vibrionales</taxon>
        <taxon>Vibrionaceae</taxon>
        <taxon>Vibrio</taxon>
    </lineage>
</organism>
<dbReference type="InterPro" id="IPR025505">
    <property type="entry name" value="FHIPEP_CS"/>
</dbReference>
<evidence type="ECO:0000313" key="9">
    <source>
        <dbReference type="Proteomes" id="UP000319828"/>
    </source>
</evidence>
<feature type="transmembrane region" description="Helical" evidence="7">
    <location>
        <begin position="277"/>
        <end position="294"/>
    </location>
</feature>
<comment type="caution">
    <text evidence="8">The sequence shown here is derived from an EMBL/GenBank/DDBJ whole genome shotgun (WGS) entry which is preliminary data.</text>
</comment>
<dbReference type="PANTHER" id="PTHR30161">
    <property type="entry name" value="FLAGELLAR EXPORT PROTEIN, MEMBRANE FLHA SUBUNIT-RELATED"/>
    <property type="match status" value="1"/>
</dbReference>
<keyword evidence="4 7" id="KW-0812">Transmembrane</keyword>
<keyword evidence="8" id="KW-0282">Flagellum</keyword>
<dbReference type="RefSeq" id="WP_144388479.1">
    <property type="nucleotide sequence ID" value="NZ_CANNCB010000011.1"/>
</dbReference>
<dbReference type="AlphaFoldDB" id="A0A557P4X2"/>
<keyword evidence="8" id="KW-0969">Cilium</keyword>
<evidence type="ECO:0000256" key="6">
    <source>
        <dbReference type="ARBA" id="ARBA00023136"/>
    </source>
</evidence>
<dbReference type="InterPro" id="IPR042196">
    <property type="entry name" value="FHIPEP_4"/>
</dbReference>
<dbReference type="GO" id="GO:0009306">
    <property type="term" value="P:protein secretion"/>
    <property type="evidence" value="ECO:0007669"/>
    <property type="project" value="InterPro"/>
</dbReference>
<gene>
    <name evidence="8" type="ORF">FOF44_11595</name>
</gene>
<keyword evidence="5 7" id="KW-1133">Transmembrane helix</keyword>
<dbReference type="InterPro" id="IPR001712">
    <property type="entry name" value="T3SS_FHIPEP"/>
</dbReference>
<proteinExistence type="inferred from homology"/>
<feature type="transmembrane region" description="Helical" evidence="7">
    <location>
        <begin position="68"/>
        <end position="88"/>
    </location>
</feature>
<reference evidence="8 9" key="1">
    <citation type="submission" date="2019-07" db="EMBL/GenBank/DDBJ databases">
        <title>The draft genome sequence of Vibrio algivorus M1486.</title>
        <authorList>
            <person name="Meng X."/>
        </authorList>
    </citation>
    <scope>NUCLEOTIDE SEQUENCE [LARGE SCALE GENOMIC DNA]</scope>
    <source>
        <strain evidence="8 9">M1486</strain>
    </source>
</reference>
<protein>
    <submittedName>
        <fullName evidence="8">Flagellar biosynthesis protein FlhA</fullName>
    </submittedName>
</protein>
<dbReference type="GO" id="GO:0044780">
    <property type="term" value="P:bacterial-type flagellum assembly"/>
    <property type="evidence" value="ECO:0007669"/>
    <property type="project" value="TreeGrafter"/>
</dbReference>
<evidence type="ECO:0000256" key="2">
    <source>
        <dbReference type="ARBA" id="ARBA00008835"/>
    </source>
</evidence>
<dbReference type="Gene3D" id="1.10.8.540">
    <property type="entry name" value="FHIPEP family, domain 3"/>
    <property type="match status" value="1"/>
</dbReference>
<evidence type="ECO:0000313" key="8">
    <source>
        <dbReference type="EMBL" id="TVO35723.1"/>
    </source>
</evidence>
<dbReference type="InterPro" id="IPR042194">
    <property type="entry name" value="FHIPEP_1"/>
</dbReference>
<feature type="transmembrane region" description="Helical" evidence="7">
    <location>
        <begin position="200"/>
        <end position="220"/>
    </location>
</feature>
<dbReference type="Pfam" id="PF00771">
    <property type="entry name" value="FHIPEP"/>
    <property type="match status" value="1"/>
</dbReference>
<dbReference type="PROSITE" id="PS00994">
    <property type="entry name" value="FHIPEP"/>
    <property type="match status" value="1"/>
</dbReference>
<dbReference type="PRINTS" id="PR00949">
    <property type="entry name" value="TYPE3IMAPROT"/>
</dbReference>
<dbReference type="PIRSF" id="PIRSF005419">
    <property type="entry name" value="FlhA"/>
    <property type="match status" value="1"/>
</dbReference>
<keyword evidence="3" id="KW-1003">Cell membrane</keyword>
<comment type="subcellular location">
    <subcellularLocation>
        <location evidence="1">Cell membrane</location>
        <topology evidence="1">Multi-pass membrane protein</topology>
    </subcellularLocation>
</comment>
<evidence type="ECO:0000256" key="5">
    <source>
        <dbReference type="ARBA" id="ARBA00022989"/>
    </source>
</evidence>
<evidence type="ECO:0000256" key="7">
    <source>
        <dbReference type="SAM" id="Phobius"/>
    </source>
</evidence>
<feature type="transmembrane region" description="Helical" evidence="7">
    <location>
        <begin position="232"/>
        <end position="257"/>
    </location>
</feature>